<dbReference type="Pfam" id="PF02190">
    <property type="entry name" value="LON_substr_bdg"/>
    <property type="match status" value="1"/>
</dbReference>
<dbReference type="InterPro" id="IPR003111">
    <property type="entry name" value="Lon_prtase_N"/>
</dbReference>
<comment type="caution">
    <text evidence="2">The sequence shown here is derived from an EMBL/GenBank/DDBJ whole genome shotgun (WGS) entry which is preliminary data.</text>
</comment>
<dbReference type="InterPro" id="IPR046336">
    <property type="entry name" value="Lon_prtase_N_sf"/>
</dbReference>
<evidence type="ECO:0000313" key="3">
    <source>
        <dbReference type="Proteomes" id="UP001157017"/>
    </source>
</evidence>
<feature type="domain" description="Lon N-terminal" evidence="1">
    <location>
        <begin position="39"/>
        <end position="123"/>
    </location>
</feature>
<dbReference type="PANTHER" id="PTHR46732:SF8">
    <property type="entry name" value="ATP-DEPENDENT PROTEASE LA (LON) DOMAIN PROTEIN"/>
    <property type="match status" value="1"/>
</dbReference>
<dbReference type="InterPro" id="IPR015947">
    <property type="entry name" value="PUA-like_sf"/>
</dbReference>
<name>A0ABQ6JCU3_9ACTN</name>
<dbReference type="SUPFAM" id="SSF88697">
    <property type="entry name" value="PUA domain-like"/>
    <property type="match status" value="1"/>
</dbReference>
<evidence type="ECO:0000313" key="2">
    <source>
        <dbReference type="EMBL" id="GMA85396.1"/>
    </source>
</evidence>
<dbReference type="Proteomes" id="UP001157017">
    <property type="component" value="Unassembled WGS sequence"/>
</dbReference>
<sequence length="154" mass="15816">MAGTDGAVPARWADGGRPASCQGLVPCGARAYGRRVSQTLPLFPLGTTLLPGQVLPLHVFEQRYRDLVDALVPGGGDRVPRGAGPGGRGPCFGVVAIRRGHEVGSEQVHALHRVGCVAEVLHCAGTATAAATWWPSAASASTCSGSTRAPARRT</sequence>
<keyword evidence="3" id="KW-1185">Reference proteome</keyword>
<protein>
    <recommendedName>
        <fullName evidence="1">Lon N-terminal domain-containing protein</fullName>
    </recommendedName>
</protein>
<accession>A0ABQ6JCU3</accession>
<proteinExistence type="predicted"/>
<gene>
    <name evidence="2" type="ORF">GCM10025868_06460</name>
</gene>
<organism evidence="2 3">
    <name type="scientific">Angustibacter aerolatus</name>
    <dbReference type="NCBI Taxonomy" id="1162965"/>
    <lineage>
        <taxon>Bacteria</taxon>
        <taxon>Bacillati</taxon>
        <taxon>Actinomycetota</taxon>
        <taxon>Actinomycetes</taxon>
        <taxon>Kineosporiales</taxon>
        <taxon>Kineosporiaceae</taxon>
    </lineage>
</organism>
<dbReference type="Gene3D" id="2.30.130.40">
    <property type="entry name" value="LON domain-like"/>
    <property type="match status" value="1"/>
</dbReference>
<dbReference type="EMBL" id="BSUZ01000001">
    <property type="protein sequence ID" value="GMA85396.1"/>
    <property type="molecule type" value="Genomic_DNA"/>
</dbReference>
<evidence type="ECO:0000259" key="1">
    <source>
        <dbReference type="Pfam" id="PF02190"/>
    </source>
</evidence>
<reference evidence="3" key="1">
    <citation type="journal article" date="2019" name="Int. J. Syst. Evol. Microbiol.">
        <title>The Global Catalogue of Microorganisms (GCM) 10K type strain sequencing project: providing services to taxonomists for standard genome sequencing and annotation.</title>
        <authorList>
            <consortium name="The Broad Institute Genomics Platform"/>
            <consortium name="The Broad Institute Genome Sequencing Center for Infectious Disease"/>
            <person name="Wu L."/>
            <person name="Ma J."/>
        </authorList>
    </citation>
    <scope>NUCLEOTIDE SEQUENCE [LARGE SCALE GENOMIC DNA]</scope>
    <source>
        <strain evidence="3">NBRC 108730</strain>
    </source>
</reference>
<dbReference type="PANTHER" id="PTHR46732">
    <property type="entry name" value="ATP-DEPENDENT PROTEASE LA (LON) DOMAIN PROTEIN"/>
    <property type="match status" value="1"/>
</dbReference>